<keyword evidence="3 5" id="KW-1133">Transmembrane helix</keyword>
<evidence type="ECO:0000313" key="7">
    <source>
        <dbReference type="EMBL" id="WLD56955.1"/>
    </source>
</evidence>
<dbReference type="GO" id="GO:0004252">
    <property type="term" value="F:serine-type endopeptidase activity"/>
    <property type="evidence" value="ECO:0007669"/>
    <property type="project" value="InterPro"/>
</dbReference>
<dbReference type="AlphaFoldDB" id="A0AB38YDJ8"/>
<dbReference type="SUPFAM" id="SSF144091">
    <property type="entry name" value="Rhomboid-like"/>
    <property type="match status" value="1"/>
</dbReference>
<feature type="transmembrane region" description="Helical" evidence="5">
    <location>
        <begin position="12"/>
        <end position="33"/>
    </location>
</feature>
<evidence type="ECO:0000256" key="4">
    <source>
        <dbReference type="ARBA" id="ARBA00023136"/>
    </source>
</evidence>
<keyword evidence="2 5" id="KW-0812">Transmembrane</keyword>
<sequence length="205" mass="22405">MFANDFDILCSMNLNYITPWVAVLGCFLGLLWVDAWQYSRSALESGHWWVMLSGHFAHGNLPHTLVNAAGLLLATLLAPHWMNRWTGLLVLALLSILLSGAIHFGQPDVAIYRGFSGTLHGWVLLAIVLSPHLSRPWQTALAALIGIKLSGEKWLQAGQSMPSYLGDLTGEVLTVAHLYGAVLGAMVAAFVLLASHLGLYRPRLR</sequence>
<dbReference type="InterPro" id="IPR022764">
    <property type="entry name" value="Peptidase_S54_rhomboid_dom"/>
</dbReference>
<keyword evidence="7" id="KW-0378">Hydrolase</keyword>
<comment type="subcellular location">
    <subcellularLocation>
        <location evidence="1">Membrane</location>
        <topology evidence="1">Multi-pass membrane protein</topology>
    </subcellularLocation>
</comment>
<dbReference type="EMBL" id="CP101717">
    <property type="protein sequence ID" value="WLD56955.1"/>
    <property type="molecule type" value="Genomic_DNA"/>
</dbReference>
<dbReference type="InterPro" id="IPR023826">
    <property type="entry name" value="Rhom-like_SP_proteobac"/>
</dbReference>
<feature type="transmembrane region" description="Helical" evidence="5">
    <location>
        <begin position="61"/>
        <end position="78"/>
    </location>
</feature>
<evidence type="ECO:0000256" key="3">
    <source>
        <dbReference type="ARBA" id="ARBA00022989"/>
    </source>
</evidence>
<dbReference type="Gene3D" id="1.20.1540.10">
    <property type="entry name" value="Rhomboid-like"/>
    <property type="match status" value="1"/>
</dbReference>
<dbReference type="RefSeq" id="WP_304994241.1">
    <property type="nucleotide sequence ID" value="NZ_CP101717.1"/>
</dbReference>
<gene>
    <name evidence="7" type="primary">rrtA</name>
    <name evidence="7" type="ORF">NFC81_09450</name>
</gene>
<accession>A0AB38YDJ8</accession>
<proteinExistence type="predicted"/>
<organism evidence="7">
    <name type="scientific">Salinispirillum sp. LH 10-3-1</name>
    <dbReference type="NCBI Taxonomy" id="2952525"/>
    <lineage>
        <taxon>Bacteria</taxon>
        <taxon>Pseudomonadati</taxon>
        <taxon>Pseudomonadota</taxon>
        <taxon>Gammaproteobacteria</taxon>
        <taxon>Oceanospirillales</taxon>
        <taxon>Saccharospirillaceae</taxon>
        <taxon>Salinispirillum</taxon>
    </lineage>
</organism>
<dbReference type="Pfam" id="PF01694">
    <property type="entry name" value="Rhomboid"/>
    <property type="match status" value="1"/>
</dbReference>
<dbReference type="NCBIfam" id="TIGR03902">
    <property type="entry name" value="rhom_GG_sort"/>
    <property type="match status" value="1"/>
</dbReference>
<dbReference type="InterPro" id="IPR035952">
    <property type="entry name" value="Rhomboid-like_sf"/>
</dbReference>
<dbReference type="GO" id="GO:0016020">
    <property type="term" value="C:membrane"/>
    <property type="evidence" value="ECO:0007669"/>
    <property type="project" value="UniProtKB-SubCell"/>
</dbReference>
<evidence type="ECO:0000259" key="6">
    <source>
        <dbReference type="Pfam" id="PF01694"/>
    </source>
</evidence>
<protein>
    <submittedName>
        <fullName evidence="7">Rhombosortase</fullName>
        <ecNumber evidence="7">3.4.21.-</ecNumber>
    </submittedName>
</protein>
<feature type="transmembrane region" description="Helical" evidence="5">
    <location>
        <begin position="176"/>
        <end position="200"/>
    </location>
</feature>
<keyword evidence="4 5" id="KW-0472">Membrane</keyword>
<name>A0AB38YDJ8_9GAMM</name>
<reference evidence="7" key="1">
    <citation type="submission" date="2022-07" db="EMBL/GenBank/DDBJ databases">
        <title>Complete genome sequence of Salinispirillum sp. LH10-3-1 capable of multiple carbohydrate inversion isolated from a soda lake.</title>
        <authorList>
            <person name="Liu J."/>
            <person name="Zhai Y."/>
            <person name="Zhang H."/>
            <person name="Yang H."/>
            <person name="Qu J."/>
            <person name="Li J."/>
        </authorList>
    </citation>
    <scope>NUCLEOTIDE SEQUENCE</scope>
    <source>
        <strain evidence="7">LH 10-3-1</strain>
    </source>
</reference>
<feature type="transmembrane region" description="Helical" evidence="5">
    <location>
        <begin position="85"/>
        <end position="104"/>
    </location>
</feature>
<dbReference type="EC" id="3.4.21.-" evidence="7"/>
<feature type="domain" description="Peptidase S54 rhomboid" evidence="6">
    <location>
        <begin position="46"/>
        <end position="192"/>
    </location>
</feature>
<evidence type="ECO:0000256" key="2">
    <source>
        <dbReference type="ARBA" id="ARBA00022692"/>
    </source>
</evidence>
<evidence type="ECO:0000256" key="1">
    <source>
        <dbReference type="ARBA" id="ARBA00004141"/>
    </source>
</evidence>
<evidence type="ECO:0000256" key="5">
    <source>
        <dbReference type="SAM" id="Phobius"/>
    </source>
</evidence>